<protein>
    <submittedName>
        <fullName evidence="1">Uncharacterized protein</fullName>
    </submittedName>
</protein>
<sequence>MPVASTSKRVNRRNASSAAQATLSAKKSSMLRIINEPETLAWSEALKNESVLNTSFESLDEACDYPFKNRDPVWVRTKGDKWTFGKVSGVIRTGPTRYQQGFFYHVNFGPKHNVRKYFAPMNGEIKPDTQKVRRLLRDEGWIGSDTDSVTDDTQSDYTE</sequence>
<dbReference type="EMBL" id="MU155166">
    <property type="protein sequence ID" value="KAF9482352.1"/>
    <property type="molecule type" value="Genomic_DNA"/>
</dbReference>
<dbReference type="AlphaFoldDB" id="A0A9P5Z672"/>
<dbReference type="OrthoDB" id="3205170at2759"/>
<accession>A0A9P5Z672</accession>
<name>A0A9P5Z672_9AGAR</name>
<dbReference type="Proteomes" id="UP000807469">
    <property type="component" value="Unassembled WGS sequence"/>
</dbReference>
<evidence type="ECO:0000313" key="1">
    <source>
        <dbReference type="EMBL" id="KAF9482352.1"/>
    </source>
</evidence>
<keyword evidence="2" id="KW-1185">Reference proteome</keyword>
<gene>
    <name evidence="1" type="ORF">BDN70DRAFT_435834</name>
</gene>
<comment type="caution">
    <text evidence="1">The sequence shown here is derived from an EMBL/GenBank/DDBJ whole genome shotgun (WGS) entry which is preliminary data.</text>
</comment>
<organism evidence="1 2">
    <name type="scientific">Pholiota conissans</name>
    <dbReference type="NCBI Taxonomy" id="109636"/>
    <lineage>
        <taxon>Eukaryota</taxon>
        <taxon>Fungi</taxon>
        <taxon>Dikarya</taxon>
        <taxon>Basidiomycota</taxon>
        <taxon>Agaricomycotina</taxon>
        <taxon>Agaricomycetes</taxon>
        <taxon>Agaricomycetidae</taxon>
        <taxon>Agaricales</taxon>
        <taxon>Agaricineae</taxon>
        <taxon>Strophariaceae</taxon>
        <taxon>Pholiota</taxon>
    </lineage>
</organism>
<evidence type="ECO:0000313" key="2">
    <source>
        <dbReference type="Proteomes" id="UP000807469"/>
    </source>
</evidence>
<reference evidence="1" key="1">
    <citation type="submission" date="2020-11" db="EMBL/GenBank/DDBJ databases">
        <authorList>
            <consortium name="DOE Joint Genome Institute"/>
            <person name="Ahrendt S."/>
            <person name="Riley R."/>
            <person name="Andreopoulos W."/>
            <person name="Labutti K."/>
            <person name="Pangilinan J."/>
            <person name="Ruiz-Duenas F.J."/>
            <person name="Barrasa J.M."/>
            <person name="Sanchez-Garcia M."/>
            <person name="Camarero S."/>
            <person name="Miyauchi S."/>
            <person name="Serrano A."/>
            <person name="Linde D."/>
            <person name="Babiker R."/>
            <person name="Drula E."/>
            <person name="Ayuso-Fernandez I."/>
            <person name="Pacheco R."/>
            <person name="Padilla G."/>
            <person name="Ferreira P."/>
            <person name="Barriuso J."/>
            <person name="Kellner H."/>
            <person name="Castanera R."/>
            <person name="Alfaro M."/>
            <person name="Ramirez L."/>
            <person name="Pisabarro A.G."/>
            <person name="Kuo A."/>
            <person name="Tritt A."/>
            <person name="Lipzen A."/>
            <person name="He G."/>
            <person name="Yan M."/>
            <person name="Ng V."/>
            <person name="Cullen D."/>
            <person name="Martin F."/>
            <person name="Rosso M.-N."/>
            <person name="Henrissat B."/>
            <person name="Hibbett D."/>
            <person name="Martinez A.T."/>
            <person name="Grigoriev I.V."/>
        </authorList>
    </citation>
    <scope>NUCLEOTIDE SEQUENCE</scope>
    <source>
        <strain evidence="1">CIRM-BRFM 674</strain>
    </source>
</reference>
<proteinExistence type="predicted"/>